<feature type="domain" description="TonB-dependent receptor plug" evidence="12">
    <location>
        <begin position="123"/>
        <end position="229"/>
    </location>
</feature>
<dbReference type="Gene3D" id="2.60.40.1120">
    <property type="entry name" value="Carboxypeptidase-like, regulatory domain"/>
    <property type="match status" value="1"/>
</dbReference>
<keyword evidence="4 8" id="KW-0812">Transmembrane</keyword>
<dbReference type="AlphaFoldDB" id="A0A926NGI5"/>
<keyword evidence="10" id="KW-0732">Signal</keyword>
<comment type="similarity">
    <text evidence="8 9">Belongs to the TonB-dependent receptor family.</text>
</comment>
<dbReference type="Proteomes" id="UP000619078">
    <property type="component" value="Unassembled WGS sequence"/>
</dbReference>
<reference evidence="13" key="1">
    <citation type="submission" date="2020-09" db="EMBL/GenBank/DDBJ databases">
        <title>Novel species of Mucilaginibacter isolated from a glacier on the Tibetan Plateau.</title>
        <authorList>
            <person name="Liu Q."/>
            <person name="Xin Y.-H."/>
        </authorList>
    </citation>
    <scope>NUCLEOTIDE SEQUENCE</scope>
    <source>
        <strain evidence="13">ZB1P21</strain>
    </source>
</reference>
<keyword evidence="14" id="KW-1185">Reference proteome</keyword>
<dbReference type="InterPro" id="IPR036942">
    <property type="entry name" value="Beta-barrel_TonB_sf"/>
</dbReference>
<dbReference type="FunFam" id="2.170.130.10:FF:000008">
    <property type="entry name" value="SusC/RagA family TonB-linked outer membrane protein"/>
    <property type="match status" value="1"/>
</dbReference>
<dbReference type="NCBIfam" id="TIGR04057">
    <property type="entry name" value="SusC_RagA_signa"/>
    <property type="match status" value="1"/>
</dbReference>
<evidence type="ECO:0000256" key="6">
    <source>
        <dbReference type="ARBA" id="ARBA00023136"/>
    </source>
</evidence>
<keyword evidence="6 8" id="KW-0472">Membrane</keyword>
<comment type="subcellular location">
    <subcellularLocation>
        <location evidence="1 8">Cell outer membrane</location>
        <topology evidence="1 8">Multi-pass membrane protein</topology>
    </subcellularLocation>
</comment>
<dbReference type="GO" id="GO:0009279">
    <property type="term" value="C:cell outer membrane"/>
    <property type="evidence" value="ECO:0007669"/>
    <property type="project" value="UniProtKB-SubCell"/>
</dbReference>
<organism evidence="13 14">
    <name type="scientific">Mucilaginibacter glaciei</name>
    <dbReference type="NCBI Taxonomy" id="2772109"/>
    <lineage>
        <taxon>Bacteria</taxon>
        <taxon>Pseudomonadati</taxon>
        <taxon>Bacteroidota</taxon>
        <taxon>Sphingobacteriia</taxon>
        <taxon>Sphingobacteriales</taxon>
        <taxon>Sphingobacteriaceae</taxon>
        <taxon>Mucilaginibacter</taxon>
    </lineage>
</organism>
<keyword evidence="7 8" id="KW-0998">Cell outer membrane</keyword>
<evidence type="ECO:0000256" key="9">
    <source>
        <dbReference type="RuleBase" id="RU003357"/>
    </source>
</evidence>
<evidence type="ECO:0000259" key="12">
    <source>
        <dbReference type="Pfam" id="PF07715"/>
    </source>
</evidence>
<evidence type="ECO:0000313" key="13">
    <source>
        <dbReference type="EMBL" id="MBD1391664.1"/>
    </source>
</evidence>
<feature type="chain" id="PRO_5037105252" evidence="10">
    <location>
        <begin position="28"/>
        <end position="1033"/>
    </location>
</feature>
<dbReference type="InterPro" id="IPR023997">
    <property type="entry name" value="TonB-dep_OMP_SusC/RagA_CS"/>
</dbReference>
<evidence type="ECO:0000256" key="4">
    <source>
        <dbReference type="ARBA" id="ARBA00022692"/>
    </source>
</evidence>
<dbReference type="PROSITE" id="PS52016">
    <property type="entry name" value="TONB_DEPENDENT_REC_3"/>
    <property type="match status" value="1"/>
</dbReference>
<protein>
    <submittedName>
        <fullName evidence="13">TonB-dependent receptor</fullName>
    </submittedName>
</protein>
<sequence>MINFTFKEKWKALVFCLLILLSFGTESRAQSRSVTGKVLDAVTNETVIGATVQIKGTTTGVATDVNGNFKLNAAEGAVLEIKSIGYTTQTVAANFDAPMVIKLAGSSSNLNEVVVVGYATQKKVDLTGAVSTVKSSDIANLPVGGADQILQGKAAGVSVTQSTGAPGDGINIRIRGVGTINDNSPLYVIDGIPTKNGINEISPNDIESISVLKDASSAAIYGARASNGVVIVTTKKGKNGAPRVNVNAYTGVQTSQHLIKMANTAQYVAAYNTAATNDKRPLIPASIIAGLPDVNWQKEVLRPAPITNVQASVSGGSDNSTYIVSANYFKQNGLIKNSSFDRLNLRTAVTSNFSKYLSFGTNVNLGYSKTRQVGTSGDGFGAGNPGASVLRYALFRTPATPVRNANGDFVDLPQNPEFFGDGLNPVGFADNYNRNFMGYSVLGNAYLELKPIKNLKIKTDFGTNFLITDYKQFFATWGIDRFLNSPNSLAQSNTNQFDYNWTNTATYDWTLAKKNVFNFLVGTEVIKSNSRALGASRTLFSDQSSPFQYLDNGLGIQQNGSNQIHSGLFSIFGRVNYAYDNKYLATFNVRRDGSSRLDPSNQYGQFYGGSLGWRLDQEDFLKDVKAINLLKLRAGIGQLGNQQIPEYAYATLVQNSGYYPFNGVSTPGNSISVLGNPNVRWETSTQTDFGVDLGLFNSALTISADYYIKNTSGVLLPPAKPSSSGGAGSATVNAGGVRNQGFELELGYRNTLGGKFKYEFIGNFATVKNEVTSLAGGSAIVGGRIDNNYYATQTEVGHPIGSFYLLQQEGIFQNAQQVFTHAYQGPNVKPGDVKYKDISGPNGVPDGVIDDQYDRTYVGSPIPKFTYGLTSNFSYAGVDISLFFQGVYGNKLYNQVNTDIEGFYRAFNVTERAATQAWTGEGTSDQFPRLSWDGATNNKRPSTRFLESGSYLRLKNVQLGYTFSDRLVKAVKLSSVRFFVSAQNVFTVTKYTGIDPEMYTNSNSAGDGVRAVGIDFGTYPSARTFTIGFNANF</sequence>
<keyword evidence="2 8" id="KW-0813">Transport</keyword>
<feature type="signal peptide" evidence="10">
    <location>
        <begin position="1"/>
        <end position="27"/>
    </location>
</feature>
<dbReference type="InterPro" id="IPR037066">
    <property type="entry name" value="Plug_dom_sf"/>
</dbReference>
<evidence type="ECO:0000256" key="5">
    <source>
        <dbReference type="ARBA" id="ARBA00023077"/>
    </source>
</evidence>
<dbReference type="Gene3D" id="2.170.130.10">
    <property type="entry name" value="TonB-dependent receptor, plug domain"/>
    <property type="match status" value="1"/>
</dbReference>
<dbReference type="RefSeq" id="WP_191159819.1">
    <property type="nucleotide sequence ID" value="NZ_JACWMX010000001.1"/>
</dbReference>
<dbReference type="SUPFAM" id="SSF56935">
    <property type="entry name" value="Porins"/>
    <property type="match status" value="1"/>
</dbReference>
<dbReference type="Gene3D" id="2.40.170.20">
    <property type="entry name" value="TonB-dependent receptor, beta-barrel domain"/>
    <property type="match status" value="1"/>
</dbReference>
<keyword evidence="3 8" id="KW-1134">Transmembrane beta strand</keyword>
<evidence type="ECO:0000256" key="2">
    <source>
        <dbReference type="ARBA" id="ARBA00022448"/>
    </source>
</evidence>
<dbReference type="InterPro" id="IPR008969">
    <property type="entry name" value="CarboxyPept-like_regulatory"/>
</dbReference>
<dbReference type="InterPro" id="IPR023996">
    <property type="entry name" value="TonB-dep_OMP_SusC/RagA"/>
</dbReference>
<evidence type="ECO:0000256" key="1">
    <source>
        <dbReference type="ARBA" id="ARBA00004571"/>
    </source>
</evidence>
<dbReference type="Pfam" id="PF13715">
    <property type="entry name" value="CarbopepD_reg_2"/>
    <property type="match status" value="1"/>
</dbReference>
<evidence type="ECO:0000259" key="11">
    <source>
        <dbReference type="Pfam" id="PF00593"/>
    </source>
</evidence>
<dbReference type="InterPro" id="IPR012910">
    <property type="entry name" value="Plug_dom"/>
</dbReference>
<keyword evidence="13" id="KW-0675">Receptor</keyword>
<name>A0A926NGI5_9SPHI</name>
<evidence type="ECO:0000256" key="10">
    <source>
        <dbReference type="SAM" id="SignalP"/>
    </source>
</evidence>
<evidence type="ECO:0000256" key="8">
    <source>
        <dbReference type="PROSITE-ProRule" id="PRU01360"/>
    </source>
</evidence>
<proteinExistence type="inferred from homology"/>
<gene>
    <name evidence="13" type="ORF">IDJ76_01010</name>
</gene>
<dbReference type="InterPro" id="IPR039426">
    <property type="entry name" value="TonB-dep_rcpt-like"/>
</dbReference>
<keyword evidence="5 9" id="KW-0798">TonB box</keyword>
<dbReference type="Pfam" id="PF07715">
    <property type="entry name" value="Plug"/>
    <property type="match status" value="1"/>
</dbReference>
<dbReference type="EMBL" id="JACWMX010000001">
    <property type="protein sequence ID" value="MBD1391664.1"/>
    <property type="molecule type" value="Genomic_DNA"/>
</dbReference>
<dbReference type="NCBIfam" id="TIGR04056">
    <property type="entry name" value="OMP_RagA_SusC"/>
    <property type="match status" value="1"/>
</dbReference>
<evidence type="ECO:0000256" key="3">
    <source>
        <dbReference type="ARBA" id="ARBA00022452"/>
    </source>
</evidence>
<dbReference type="SUPFAM" id="SSF49464">
    <property type="entry name" value="Carboxypeptidase regulatory domain-like"/>
    <property type="match status" value="1"/>
</dbReference>
<accession>A0A926NGI5</accession>
<dbReference type="Pfam" id="PF00593">
    <property type="entry name" value="TonB_dep_Rec_b-barrel"/>
    <property type="match status" value="1"/>
</dbReference>
<feature type="domain" description="TonB-dependent receptor-like beta-barrel" evidence="11">
    <location>
        <begin position="427"/>
        <end position="984"/>
    </location>
</feature>
<comment type="caution">
    <text evidence="13">The sequence shown here is derived from an EMBL/GenBank/DDBJ whole genome shotgun (WGS) entry which is preliminary data.</text>
</comment>
<dbReference type="InterPro" id="IPR000531">
    <property type="entry name" value="Beta-barrel_TonB"/>
</dbReference>
<evidence type="ECO:0000256" key="7">
    <source>
        <dbReference type="ARBA" id="ARBA00023237"/>
    </source>
</evidence>
<evidence type="ECO:0000313" key="14">
    <source>
        <dbReference type="Proteomes" id="UP000619078"/>
    </source>
</evidence>